<proteinExistence type="predicted"/>
<evidence type="ECO:0000313" key="3">
    <source>
        <dbReference type="Proteomes" id="UP000635606"/>
    </source>
</evidence>
<gene>
    <name evidence="2" type="ORF">Voc01_086270</name>
</gene>
<organism evidence="2 3">
    <name type="scientific">Virgisporangium ochraceum</name>
    <dbReference type="NCBI Taxonomy" id="65505"/>
    <lineage>
        <taxon>Bacteria</taxon>
        <taxon>Bacillati</taxon>
        <taxon>Actinomycetota</taxon>
        <taxon>Actinomycetes</taxon>
        <taxon>Micromonosporales</taxon>
        <taxon>Micromonosporaceae</taxon>
        <taxon>Virgisporangium</taxon>
    </lineage>
</organism>
<feature type="transmembrane region" description="Helical" evidence="1">
    <location>
        <begin position="60"/>
        <end position="80"/>
    </location>
</feature>
<keyword evidence="3" id="KW-1185">Reference proteome</keyword>
<comment type="caution">
    <text evidence="2">The sequence shown here is derived from an EMBL/GenBank/DDBJ whole genome shotgun (WGS) entry which is preliminary data.</text>
</comment>
<keyword evidence="1" id="KW-0472">Membrane</keyword>
<feature type="transmembrane region" description="Helical" evidence="1">
    <location>
        <begin position="33"/>
        <end position="53"/>
    </location>
</feature>
<accession>A0A8J4A4H2</accession>
<evidence type="ECO:0000313" key="2">
    <source>
        <dbReference type="EMBL" id="GIJ73710.1"/>
    </source>
</evidence>
<reference evidence="2" key="1">
    <citation type="submission" date="2021-01" db="EMBL/GenBank/DDBJ databases">
        <title>Whole genome shotgun sequence of Virgisporangium ochraceum NBRC 16418.</title>
        <authorList>
            <person name="Komaki H."/>
            <person name="Tamura T."/>
        </authorList>
    </citation>
    <scope>NUCLEOTIDE SEQUENCE</scope>
    <source>
        <strain evidence="2">NBRC 16418</strain>
    </source>
</reference>
<keyword evidence="1" id="KW-1133">Transmembrane helix</keyword>
<dbReference type="EMBL" id="BOPH01000124">
    <property type="protein sequence ID" value="GIJ73710.1"/>
    <property type="molecule type" value="Genomic_DNA"/>
</dbReference>
<name>A0A8J4A4H2_9ACTN</name>
<dbReference type="Proteomes" id="UP000635606">
    <property type="component" value="Unassembled WGS sequence"/>
</dbReference>
<sequence>MNLGLPAWTIVALGLLAAPRVVLHDLDVIREGTAVNAVFVFVPLVVWVAVAVWRAGNPFLAMLATGGVYGLCLAVGHNLFWEAPDTDLPVWFLRVAMTVSSVFTGLAVGTICGVVAWALRRVRATG</sequence>
<dbReference type="AlphaFoldDB" id="A0A8J4A4H2"/>
<dbReference type="RefSeq" id="WP_203933535.1">
    <property type="nucleotide sequence ID" value="NZ_BOPH01000124.1"/>
</dbReference>
<feature type="transmembrane region" description="Helical" evidence="1">
    <location>
        <begin position="92"/>
        <end position="119"/>
    </location>
</feature>
<evidence type="ECO:0000256" key="1">
    <source>
        <dbReference type="SAM" id="Phobius"/>
    </source>
</evidence>
<protein>
    <submittedName>
        <fullName evidence="2">Uncharacterized protein</fullName>
    </submittedName>
</protein>
<keyword evidence="1" id="KW-0812">Transmembrane</keyword>